<dbReference type="PROSITE" id="PS50092">
    <property type="entry name" value="TSP1"/>
    <property type="match status" value="5"/>
</dbReference>
<dbReference type="InterPro" id="IPR044004">
    <property type="entry name" value="TSP1_spondin_dom"/>
</dbReference>
<keyword evidence="9" id="KW-1015">Disulfide bond</keyword>
<dbReference type="GO" id="GO:0007155">
    <property type="term" value="P:cell adhesion"/>
    <property type="evidence" value="ECO:0007669"/>
    <property type="project" value="UniProtKB-KW"/>
</dbReference>
<dbReference type="InterPro" id="IPR036383">
    <property type="entry name" value="TSP1_rpt_sf"/>
</dbReference>
<evidence type="ECO:0000256" key="12">
    <source>
        <dbReference type="SAM" id="MobiDB-lite"/>
    </source>
</evidence>
<dbReference type="InterPro" id="IPR051418">
    <property type="entry name" value="Spondin/Thrombospondin_T1"/>
</dbReference>
<keyword evidence="4" id="KW-0272">Extracellular matrix</keyword>
<keyword evidence="8" id="KW-0130">Cell adhesion</keyword>
<dbReference type="FunFam" id="2.20.100.10:FF:000026">
    <property type="entry name" value="Spondin 1"/>
    <property type="match status" value="1"/>
</dbReference>
<keyword evidence="5" id="KW-0479">Metal-binding</keyword>
<feature type="region of interest" description="Disordered" evidence="12">
    <location>
        <begin position="118"/>
        <end position="138"/>
    </location>
</feature>
<evidence type="ECO:0000256" key="3">
    <source>
        <dbReference type="ARBA" id="ARBA00022525"/>
    </source>
</evidence>
<keyword evidence="10" id="KW-0325">Glycoprotein</keyword>
<feature type="compositionally biased region" description="Basic and acidic residues" evidence="12">
    <location>
        <begin position="777"/>
        <end position="787"/>
    </location>
</feature>
<dbReference type="Proteomes" id="UP000504611">
    <property type="component" value="Unplaced"/>
</dbReference>
<feature type="compositionally biased region" description="Basic and acidic residues" evidence="12">
    <location>
        <begin position="759"/>
        <end position="770"/>
    </location>
</feature>
<evidence type="ECO:0000256" key="5">
    <source>
        <dbReference type="ARBA" id="ARBA00022723"/>
    </source>
</evidence>
<organism evidence="14 15">
    <name type="scientific">Notothenia coriiceps</name>
    <name type="common">black rockcod</name>
    <dbReference type="NCBI Taxonomy" id="8208"/>
    <lineage>
        <taxon>Eukaryota</taxon>
        <taxon>Metazoa</taxon>
        <taxon>Chordata</taxon>
        <taxon>Craniata</taxon>
        <taxon>Vertebrata</taxon>
        <taxon>Euteleostomi</taxon>
        <taxon>Actinopterygii</taxon>
        <taxon>Neopterygii</taxon>
        <taxon>Teleostei</taxon>
        <taxon>Neoteleostei</taxon>
        <taxon>Acanthomorphata</taxon>
        <taxon>Eupercaria</taxon>
        <taxon>Perciformes</taxon>
        <taxon>Notothenioidei</taxon>
        <taxon>Nototheniidae</taxon>
        <taxon>Notothenia</taxon>
    </lineage>
</organism>
<keyword evidence="3" id="KW-0964">Secreted</keyword>
<gene>
    <name evidence="15" type="primary">LOC104963631</name>
</gene>
<dbReference type="Pfam" id="PF19028">
    <property type="entry name" value="TSP1_spondin"/>
    <property type="match status" value="1"/>
</dbReference>
<feature type="compositionally biased region" description="Basic and acidic residues" evidence="12">
    <location>
        <begin position="496"/>
        <end position="506"/>
    </location>
</feature>
<dbReference type="KEGG" id="ncc:104963631"/>
<feature type="domain" description="Spondin-like TSP1" evidence="13">
    <location>
        <begin position="701"/>
        <end position="752"/>
    </location>
</feature>
<evidence type="ECO:0000256" key="9">
    <source>
        <dbReference type="ARBA" id="ARBA00023157"/>
    </source>
</evidence>
<dbReference type="PANTHER" id="PTHR11311:SF16">
    <property type="entry name" value="SPONDIN-1"/>
    <property type="match status" value="1"/>
</dbReference>
<feature type="compositionally biased region" description="Polar residues" evidence="12">
    <location>
        <begin position="126"/>
        <end position="136"/>
    </location>
</feature>
<dbReference type="GO" id="GO:0031012">
    <property type="term" value="C:extracellular matrix"/>
    <property type="evidence" value="ECO:0007669"/>
    <property type="project" value="TreeGrafter"/>
</dbReference>
<evidence type="ECO:0000313" key="14">
    <source>
        <dbReference type="Proteomes" id="UP000504611"/>
    </source>
</evidence>
<proteinExistence type="predicted"/>
<evidence type="ECO:0000256" key="4">
    <source>
        <dbReference type="ARBA" id="ARBA00022530"/>
    </source>
</evidence>
<protein>
    <recommendedName>
        <fullName evidence="2">Spondin-1</fullName>
    </recommendedName>
    <alternativeName>
        <fullName evidence="11">F-spondin</fullName>
    </alternativeName>
</protein>
<evidence type="ECO:0000256" key="8">
    <source>
        <dbReference type="ARBA" id="ARBA00022889"/>
    </source>
</evidence>
<sequence length="840" mass="93581">MDRMKIIKRRLSMSLRSARPVDESLSELAEQMALDEPSAARDNGEAQVHANTEPMVVCAVHPPASHSAPSFLRQYAGHLGRTALRREPGGGLERDRAYLSLHRTGSLASEGIVHENVKMGSDGESDQASGTSSDEVQSPVRVRMRNNHHRRISNEDINKRLSLPADIRLPEGYLEKFAMNSPPFDKPMSRRLRRASLVSAHFVCDAAFSELKKTPPSPTGPVLIHALIPYSQYRLWRLMPPNAAAVTWEIESLVLQEAQQAQPNPRQAVLVAPSMAQDTKGLCCLACTVCAPPKSSHPTSPAGPGFARCQYLLSGELCVGFIPSAQDKPAKRRRAPKPGPGRAGFSRCVAFQEPLPSWWAAASGHGSKYAHNSLQMQPQGVEEHSEPPWLPFRLGPPTASIGRRVKQEHRAPPTTCQPLSLQVILPPPPHHPMVSHNLQPSKPRFGRLRRRGRGYKLSPVDWEAPMGLEERSLGSPGPENHPDDASPVYGTSHQDNLQHHYEDSQRQQKTSIFSHYQNSQIAHAIYWRIESATCLLSEWVTWSPCSLSCGMGTRSRERFVKQVPEDGSGCSLPTEEAENCVVNEECSPSSCLVTEWGEWDICSATCGLGMRRRERMVKTPPADGSICGAEVLEVEKCMMPECHTIPCMLTPWSDWSDCSVSCGKGARTRQRTLKSPVELGECTEDLEQVEKCMLPECPIDCVMSEWTEWSECNKSCGKGHTIRTRMLSMEPQFGGDACAETIQRKKCKIRKCTRGQANSDEKKRRKEQREKRRSKQGKAEVSTEHPGCKMRPWSTWTDCTKMCGGGIQERLMTVKQRFKTAQLSSCKDRKEIRACNVHPC</sequence>
<reference evidence="15" key="1">
    <citation type="submission" date="2025-08" db="UniProtKB">
        <authorList>
            <consortium name="RefSeq"/>
        </authorList>
    </citation>
    <scope>IDENTIFICATION</scope>
    <source>
        <tissue evidence="15">Muscle</tissue>
    </source>
</reference>
<dbReference type="GeneID" id="104963631"/>
<dbReference type="Gene3D" id="2.20.100.10">
    <property type="entry name" value="Thrombospondin type-1 (TSP1) repeat"/>
    <property type="match status" value="5"/>
</dbReference>
<dbReference type="GO" id="GO:0046872">
    <property type="term" value="F:metal ion binding"/>
    <property type="evidence" value="ECO:0007669"/>
    <property type="project" value="UniProtKB-KW"/>
</dbReference>
<feature type="region of interest" description="Disordered" evidence="12">
    <location>
        <begin position="758"/>
        <end position="787"/>
    </location>
</feature>
<dbReference type="RefSeq" id="XP_010790544.1">
    <property type="nucleotide sequence ID" value="XM_010792242.1"/>
</dbReference>
<dbReference type="OrthoDB" id="347314at2759"/>
<evidence type="ECO:0000256" key="10">
    <source>
        <dbReference type="ARBA" id="ARBA00023180"/>
    </source>
</evidence>
<keyword evidence="6" id="KW-0732">Signal</keyword>
<evidence type="ECO:0000259" key="13">
    <source>
        <dbReference type="Pfam" id="PF19028"/>
    </source>
</evidence>
<dbReference type="SMART" id="SM00209">
    <property type="entry name" value="TSP1"/>
    <property type="match status" value="5"/>
</dbReference>
<dbReference type="InterPro" id="IPR000884">
    <property type="entry name" value="TSP1_rpt"/>
</dbReference>
<dbReference type="FunFam" id="2.20.100.10:FF:000034">
    <property type="entry name" value="Spondin-1"/>
    <property type="match status" value="1"/>
</dbReference>
<evidence type="ECO:0000256" key="1">
    <source>
        <dbReference type="ARBA" id="ARBA00004498"/>
    </source>
</evidence>
<comment type="subcellular location">
    <subcellularLocation>
        <location evidence="1">Secreted</location>
        <location evidence="1">Extracellular space</location>
        <location evidence="1">Extracellular matrix</location>
    </subcellularLocation>
</comment>
<accession>A0A6I9PHY7</accession>
<evidence type="ECO:0000313" key="15">
    <source>
        <dbReference type="RefSeq" id="XP_010790544.1"/>
    </source>
</evidence>
<dbReference type="Pfam" id="PF00090">
    <property type="entry name" value="TSP_1"/>
    <property type="match status" value="4"/>
</dbReference>
<evidence type="ECO:0000256" key="2">
    <source>
        <dbReference type="ARBA" id="ARBA00019594"/>
    </source>
</evidence>
<keyword evidence="7" id="KW-0677">Repeat</keyword>
<dbReference type="SUPFAM" id="SSF82895">
    <property type="entry name" value="TSP-1 type 1 repeat"/>
    <property type="match status" value="5"/>
</dbReference>
<keyword evidence="14" id="KW-1185">Reference proteome</keyword>
<feature type="region of interest" description="Disordered" evidence="12">
    <location>
        <begin position="466"/>
        <end position="509"/>
    </location>
</feature>
<name>A0A6I9PHY7_9TELE</name>
<evidence type="ECO:0000256" key="7">
    <source>
        <dbReference type="ARBA" id="ARBA00022737"/>
    </source>
</evidence>
<dbReference type="PANTHER" id="PTHR11311">
    <property type="entry name" value="SPONDIN"/>
    <property type="match status" value="1"/>
</dbReference>
<dbReference type="AlphaFoldDB" id="A0A6I9PHY7"/>
<dbReference type="FunFam" id="2.20.100.10:FF:000013">
    <property type="entry name" value="Spondin 1a"/>
    <property type="match status" value="1"/>
</dbReference>
<evidence type="ECO:0000256" key="6">
    <source>
        <dbReference type="ARBA" id="ARBA00022729"/>
    </source>
</evidence>
<evidence type="ECO:0000256" key="11">
    <source>
        <dbReference type="ARBA" id="ARBA00030964"/>
    </source>
</evidence>